<evidence type="ECO:0000256" key="5">
    <source>
        <dbReference type="PIRSR" id="PIRSR601344-1"/>
    </source>
</evidence>
<keyword evidence="2" id="KW-0150">Chloroplast</keyword>
<feature type="binding site" evidence="5">
    <location>
        <position position="202"/>
    </location>
    <ligand>
        <name>chlorophyll a</name>
        <dbReference type="ChEBI" id="CHEBI:58416"/>
        <label>1</label>
    </ligand>
</feature>
<keyword evidence="3" id="KW-0602">Photosynthesis</keyword>
<dbReference type="InterPro" id="IPR001344">
    <property type="entry name" value="Chloro_AB-bd_pln"/>
</dbReference>
<dbReference type="GO" id="GO:0009765">
    <property type="term" value="P:photosynthesis, light harvesting"/>
    <property type="evidence" value="ECO:0007669"/>
    <property type="project" value="InterPro"/>
</dbReference>
<dbReference type="GO" id="GO:0009507">
    <property type="term" value="C:chloroplast"/>
    <property type="evidence" value="ECO:0007669"/>
    <property type="project" value="UniProtKB-SubCell"/>
</dbReference>
<keyword evidence="5" id="KW-0148">Chlorophyll</keyword>
<dbReference type="EMBL" id="HBEP01005699">
    <property type="protein sequence ID" value="CAD8473069.1"/>
    <property type="molecule type" value="Transcribed_RNA"/>
</dbReference>
<gene>
    <name evidence="6" type="ORF">PANT1444_LOCUS3171</name>
</gene>
<protein>
    <submittedName>
        <fullName evidence="6">Uncharacterized protein</fullName>
    </submittedName>
</protein>
<feature type="binding site" evidence="5">
    <location>
        <position position="197"/>
    </location>
    <ligand>
        <name>chlorophyll a</name>
        <dbReference type="ChEBI" id="CHEBI:58416"/>
        <label>1</label>
    </ligand>
</feature>
<evidence type="ECO:0000256" key="2">
    <source>
        <dbReference type="ARBA" id="ARBA00022528"/>
    </source>
</evidence>
<dbReference type="Gene3D" id="1.10.3460.10">
    <property type="entry name" value="Chlorophyll a/b binding protein domain"/>
    <property type="match status" value="1"/>
</dbReference>
<feature type="binding site" evidence="5">
    <location>
        <position position="76"/>
    </location>
    <ligand>
        <name>chlorophyll a</name>
        <dbReference type="ChEBI" id="CHEBI:58416"/>
        <label>1</label>
    </ligand>
</feature>
<dbReference type="Pfam" id="PF00504">
    <property type="entry name" value="Chloroa_b-bind"/>
    <property type="match status" value="1"/>
</dbReference>
<feature type="binding site" description="axial binding residue" evidence="5">
    <location>
        <position position="81"/>
    </location>
    <ligand>
        <name>chlorophyll b</name>
        <dbReference type="ChEBI" id="CHEBI:61721"/>
        <label>1</label>
    </ligand>
    <ligandPart>
        <name>Mg</name>
        <dbReference type="ChEBI" id="CHEBI:25107"/>
    </ligandPart>
</feature>
<dbReference type="GO" id="GO:0016020">
    <property type="term" value="C:membrane"/>
    <property type="evidence" value="ECO:0007669"/>
    <property type="project" value="InterPro"/>
</dbReference>
<organism evidence="6">
    <name type="scientific">Phaeocystis antarctica</name>
    <dbReference type="NCBI Taxonomy" id="33657"/>
    <lineage>
        <taxon>Eukaryota</taxon>
        <taxon>Haptista</taxon>
        <taxon>Haptophyta</taxon>
        <taxon>Prymnesiophyceae</taxon>
        <taxon>Phaeocystales</taxon>
        <taxon>Phaeocystaceae</taxon>
        <taxon>Phaeocystis</taxon>
    </lineage>
</organism>
<dbReference type="GO" id="GO:0016168">
    <property type="term" value="F:chlorophyll binding"/>
    <property type="evidence" value="ECO:0007669"/>
    <property type="project" value="UniProtKB-KW"/>
</dbReference>
<sequence>MSAAVALCYSGASAFHGTVSAPVRQRSVVMETKAEMVELAKQLNPVVGYWDPLKLADRNFWNQGEEFTVGWIRESELKHGRIAMFGFIGYIVHENGLRSPDGIANLVSTDLSAPAVWDATPEIGKWQIILFVGLMDIWRESKVPLAGDGQTHYTKGGKIGYFPTFKMLPHPVPFDMFRPFGPCTRSEEAKAKGRIVEINNGRLAMLGLMGFVSEATIPGSVPALQGLIKPYAGEVMAPFASNVFALDAAQSVLTGF</sequence>
<evidence type="ECO:0000256" key="4">
    <source>
        <dbReference type="ARBA" id="ARBA00022640"/>
    </source>
</evidence>
<name>A0A7S0E451_9EUKA</name>
<feature type="binding site" evidence="5">
    <location>
        <position position="200"/>
    </location>
    <ligand>
        <name>chlorophyll a</name>
        <dbReference type="ChEBI" id="CHEBI:58416"/>
        <label>1</label>
    </ligand>
</feature>
<feature type="binding site" evidence="5">
    <location>
        <position position="50"/>
    </location>
    <ligand>
        <name>chlorophyll a</name>
        <dbReference type="ChEBI" id="CHEBI:58416"/>
        <label>1</label>
    </ligand>
</feature>
<feature type="binding site" evidence="5">
    <location>
        <position position="79"/>
    </location>
    <ligand>
        <name>chlorophyll a</name>
        <dbReference type="ChEBI" id="CHEBI:58416"/>
        <label>1</label>
    </ligand>
</feature>
<evidence type="ECO:0000256" key="3">
    <source>
        <dbReference type="ARBA" id="ARBA00022531"/>
    </source>
</evidence>
<comment type="subcellular location">
    <subcellularLocation>
        <location evidence="1">Plastid</location>
        <location evidence="1">Chloroplast</location>
    </subcellularLocation>
</comment>
<evidence type="ECO:0000256" key="1">
    <source>
        <dbReference type="ARBA" id="ARBA00004229"/>
    </source>
</evidence>
<dbReference type="AlphaFoldDB" id="A0A7S0E451"/>
<reference evidence="6" key="1">
    <citation type="submission" date="2021-01" db="EMBL/GenBank/DDBJ databases">
        <authorList>
            <person name="Corre E."/>
            <person name="Pelletier E."/>
            <person name="Niang G."/>
            <person name="Scheremetjew M."/>
            <person name="Finn R."/>
            <person name="Kale V."/>
            <person name="Holt S."/>
            <person name="Cochrane G."/>
            <person name="Meng A."/>
            <person name="Brown T."/>
            <person name="Cohen L."/>
        </authorList>
    </citation>
    <scope>NUCLEOTIDE SEQUENCE</scope>
    <source>
        <strain evidence="6">CCMP1374</strain>
    </source>
</reference>
<keyword evidence="4" id="KW-0934">Plastid</keyword>
<dbReference type="InterPro" id="IPR022796">
    <property type="entry name" value="Chloroa_b-bind"/>
</dbReference>
<keyword evidence="5" id="KW-0157">Chromophore</keyword>
<dbReference type="SUPFAM" id="SSF103511">
    <property type="entry name" value="Chlorophyll a-b binding protein"/>
    <property type="match status" value="1"/>
</dbReference>
<proteinExistence type="predicted"/>
<dbReference type="PANTHER" id="PTHR21649">
    <property type="entry name" value="CHLOROPHYLL A/B BINDING PROTEIN"/>
    <property type="match status" value="1"/>
</dbReference>
<accession>A0A7S0E451</accession>
<evidence type="ECO:0000313" key="6">
    <source>
        <dbReference type="EMBL" id="CAD8473069.1"/>
    </source>
</evidence>